<dbReference type="AlphaFoldDB" id="A0A4U5QWN5"/>
<dbReference type="EMBL" id="RCHU01000085">
    <property type="protein sequence ID" value="TKS15643.1"/>
    <property type="molecule type" value="Genomic_DNA"/>
</dbReference>
<comment type="caution">
    <text evidence="1">The sequence shown here is derived from an EMBL/GenBank/DDBJ whole genome shotgun (WGS) entry which is preliminary data.</text>
</comment>
<proteinExistence type="predicted"/>
<gene>
    <name evidence="1" type="ORF">D5086_0000031630</name>
</gene>
<accession>A0A4U5QWN5</accession>
<organism evidence="1">
    <name type="scientific">Populus alba</name>
    <name type="common">White poplar</name>
    <dbReference type="NCBI Taxonomy" id="43335"/>
    <lineage>
        <taxon>Eukaryota</taxon>
        <taxon>Viridiplantae</taxon>
        <taxon>Streptophyta</taxon>
        <taxon>Embryophyta</taxon>
        <taxon>Tracheophyta</taxon>
        <taxon>Spermatophyta</taxon>
        <taxon>Magnoliopsida</taxon>
        <taxon>eudicotyledons</taxon>
        <taxon>Gunneridae</taxon>
        <taxon>Pentapetalae</taxon>
        <taxon>rosids</taxon>
        <taxon>fabids</taxon>
        <taxon>Malpighiales</taxon>
        <taxon>Salicaceae</taxon>
        <taxon>Saliceae</taxon>
        <taxon>Populus</taxon>
    </lineage>
</organism>
<reference evidence="1" key="1">
    <citation type="submission" date="2018-10" db="EMBL/GenBank/DDBJ databases">
        <title>Population genomic analysis revealed the cold adaptation of white poplar.</title>
        <authorList>
            <person name="Liu Y.-J."/>
        </authorList>
    </citation>
    <scope>NUCLEOTIDE SEQUENCE [LARGE SCALE GENOMIC DNA]</scope>
    <source>
        <strain evidence="1">PAL-ZL1</strain>
    </source>
</reference>
<name>A0A4U5QWN5_POPAL</name>
<evidence type="ECO:0000313" key="1">
    <source>
        <dbReference type="EMBL" id="TKS15643.1"/>
    </source>
</evidence>
<sequence length="138" mass="16155">MSDLNLVAIYRLKEDRLIWEWGKDGDYTVNSCMLALETIRPLHKSVPGKEACSKPSGGQGNHCKFERSVWGGFLFSIVWTIWNVRNNLIFEDQKPIWEDILWLLFYFAAGWIRNLNSSFWYTGADLYRNHECISTWSA</sequence>
<protein>
    <submittedName>
        <fullName evidence="1">Uncharacterized protein</fullName>
    </submittedName>
</protein>